<dbReference type="UniPathway" id="UPA00140">
    <property type="reaction ID" value="UER00206"/>
</dbReference>
<dbReference type="CDD" id="cd23945">
    <property type="entry name" value="PAPS_reductase"/>
    <property type="match status" value="1"/>
</dbReference>
<name>A2C6A4_PROM3</name>
<dbReference type="InterPro" id="IPR014729">
    <property type="entry name" value="Rossmann-like_a/b/a_fold"/>
</dbReference>
<dbReference type="NCBIfam" id="NF002537">
    <property type="entry name" value="PRK02090.1"/>
    <property type="match status" value="1"/>
</dbReference>
<dbReference type="PIRSF" id="PIRSF000857">
    <property type="entry name" value="PAPS_reductase"/>
    <property type="match status" value="1"/>
</dbReference>
<accession>A2C6A4</accession>
<dbReference type="STRING" id="59922.P9303_02591"/>
<dbReference type="InterPro" id="IPR002500">
    <property type="entry name" value="PAPS_reduct_dom"/>
</dbReference>
<dbReference type="PANTHER" id="PTHR46509:SF1">
    <property type="entry name" value="PHOSPHOADENOSINE PHOSPHOSULFATE REDUCTASE"/>
    <property type="match status" value="1"/>
</dbReference>
<comment type="subcellular location">
    <subcellularLocation>
        <location evidence="3">Cytoplasm</location>
    </subcellularLocation>
</comment>
<evidence type="ECO:0000313" key="6">
    <source>
        <dbReference type="Proteomes" id="UP000002274"/>
    </source>
</evidence>
<comment type="caution">
    <text evidence="3">Lacks conserved residue(s) required for the propagation of feature annotation.</text>
</comment>
<dbReference type="AlphaFoldDB" id="A2C6A4"/>
<dbReference type="HOGENOM" id="CLU_044089_3_0_3"/>
<dbReference type="Gene3D" id="3.40.50.620">
    <property type="entry name" value="HUPs"/>
    <property type="match status" value="1"/>
</dbReference>
<comment type="function">
    <text evidence="3">Catalyzes the formation of sulfite from phosphoadenosine 5'-phosphosulfate (PAPS) using thioredoxin as an electron donor.</text>
</comment>
<dbReference type="Proteomes" id="UP000002274">
    <property type="component" value="Chromosome"/>
</dbReference>
<evidence type="ECO:0000256" key="2">
    <source>
        <dbReference type="ARBA" id="ARBA00023002"/>
    </source>
</evidence>
<evidence type="ECO:0000259" key="4">
    <source>
        <dbReference type="Pfam" id="PF01507"/>
    </source>
</evidence>
<dbReference type="GO" id="GO:0004604">
    <property type="term" value="F:phosphoadenylyl-sulfate reductase (thioredoxin) activity"/>
    <property type="evidence" value="ECO:0007669"/>
    <property type="project" value="UniProtKB-UniRule"/>
</dbReference>
<dbReference type="GO" id="GO:0019379">
    <property type="term" value="P:sulfate assimilation, phosphoadenylyl sulfate reduction by phosphoadenylyl-sulfate reductase (thioredoxin)"/>
    <property type="evidence" value="ECO:0007669"/>
    <property type="project" value="UniProtKB-UniRule"/>
</dbReference>
<dbReference type="GO" id="GO:0005737">
    <property type="term" value="C:cytoplasm"/>
    <property type="evidence" value="ECO:0007669"/>
    <property type="project" value="UniProtKB-SubCell"/>
</dbReference>
<evidence type="ECO:0000313" key="5">
    <source>
        <dbReference type="EMBL" id="ABM77014.1"/>
    </source>
</evidence>
<dbReference type="KEGG" id="pmf:P9303_02591"/>
<dbReference type="BioCyc" id="PMAR59922:G1G80-249-MONOMER"/>
<dbReference type="GO" id="GO:0070814">
    <property type="term" value="P:hydrogen sulfide biosynthetic process"/>
    <property type="evidence" value="ECO:0007669"/>
    <property type="project" value="UniProtKB-UniRule"/>
</dbReference>
<dbReference type="Pfam" id="PF01507">
    <property type="entry name" value="PAPS_reduct"/>
    <property type="match status" value="1"/>
</dbReference>
<protein>
    <recommendedName>
        <fullName evidence="3">Phosphoadenosine 5'-phosphosulfate reductase</fullName>
        <shortName evidence="3">PAPS reductase</shortName>
        <ecNumber evidence="3">1.8.4.8</ecNumber>
    </recommendedName>
    <alternativeName>
        <fullName evidence="3">3'-phosphoadenylylsulfate reductase</fullName>
    </alternativeName>
    <alternativeName>
        <fullName evidence="3">PAPS reductase, thioredoxin dependent</fullName>
    </alternativeName>
    <alternativeName>
        <fullName evidence="3">PAPS sulfotransferase</fullName>
    </alternativeName>
    <alternativeName>
        <fullName evidence="3">PAdoPS reductase</fullName>
    </alternativeName>
</protein>
<proteinExistence type="inferred from homology"/>
<dbReference type="HAMAP" id="MF_00063">
    <property type="entry name" value="CysH"/>
    <property type="match status" value="1"/>
</dbReference>
<comment type="pathway">
    <text evidence="3">Sulfur metabolism; hydrogen sulfide biosynthesis; sulfite from sulfate: step 3/3.</text>
</comment>
<reference evidence="5 6" key="1">
    <citation type="journal article" date="2007" name="PLoS Genet.">
        <title>Patterns and implications of gene gain and loss in the evolution of Prochlorococcus.</title>
        <authorList>
            <person name="Kettler G.C."/>
            <person name="Martiny A.C."/>
            <person name="Huang K."/>
            <person name="Zucker J."/>
            <person name="Coleman M.L."/>
            <person name="Rodrigue S."/>
            <person name="Chen F."/>
            <person name="Lapidus A."/>
            <person name="Ferriera S."/>
            <person name="Johnson J."/>
            <person name="Steglich C."/>
            <person name="Church G.M."/>
            <person name="Richardson P."/>
            <person name="Chisholm S.W."/>
        </authorList>
    </citation>
    <scope>NUCLEOTIDE SEQUENCE [LARGE SCALE GENOMIC DNA]</scope>
    <source>
        <strain evidence="5 6">MIT 9303</strain>
    </source>
</reference>
<gene>
    <name evidence="3 5" type="primary">cysH</name>
    <name evidence="5" type="ordered locus">P9303_02591</name>
</gene>
<keyword evidence="2 3" id="KW-0560">Oxidoreductase</keyword>
<comment type="similarity">
    <text evidence="1 3">Belongs to the PAPS reductase family. CysH subfamily.</text>
</comment>
<organism evidence="5 6">
    <name type="scientific">Prochlorococcus marinus (strain MIT 9303)</name>
    <dbReference type="NCBI Taxonomy" id="59922"/>
    <lineage>
        <taxon>Bacteria</taxon>
        <taxon>Bacillati</taxon>
        <taxon>Cyanobacteriota</taxon>
        <taxon>Cyanophyceae</taxon>
        <taxon>Synechococcales</taxon>
        <taxon>Prochlorococcaceae</taxon>
        <taxon>Prochlorococcus</taxon>
    </lineage>
</organism>
<dbReference type="EC" id="1.8.4.8" evidence="3"/>
<comment type="catalytic activity">
    <reaction evidence="3">
        <text>[thioredoxin]-disulfide + sulfite + adenosine 3',5'-bisphosphate + 2 H(+) = [thioredoxin]-dithiol + 3'-phosphoadenylyl sulfate</text>
        <dbReference type="Rhea" id="RHEA:11724"/>
        <dbReference type="Rhea" id="RHEA-COMP:10698"/>
        <dbReference type="Rhea" id="RHEA-COMP:10700"/>
        <dbReference type="ChEBI" id="CHEBI:15378"/>
        <dbReference type="ChEBI" id="CHEBI:17359"/>
        <dbReference type="ChEBI" id="CHEBI:29950"/>
        <dbReference type="ChEBI" id="CHEBI:50058"/>
        <dbReference type="ChEBI" id="CHEBI:58339"/>
        <dbReference type="ChEBI" id="CHEBI:58343"/>
        <dbReference type="EC" id="1.8.4.8"/>
    </reaction>
</comment>
<feature type="domain" description="Phosphoadenosine phosphosulphate reductase" evidence="4">
    <location>
        <begin position="61"/>
        <end position="235"/>
    </location>
</feature>
<dbReference type="InterPro" id="IPR004511">
    <property type="entry name" value="PAPS/APS_Rdtase"/>
</dbReference>
<feature type="active site" description="Nucleophile; cysteine thiosulfonate intermediate" evidence="3">
    <location>
        <position position="254"/>
    </location>
</feature>
<evidence type="ECO:0000256" key="1">
    <source>
        <dbReference type="ARBA" id="ARBA00009732"/>
    </source>
</evidence>
<evidence type="ECO:0000256" key="3">
    <source>
        <dbReference type="HAMAP-Rule" id="MF_00063"/>
    </source>
</evidence>
<dbReference type="PANTHER" id="PTHR46509">
    <property type="entry name" value="PHOSPHOADENOSINE PHOSPHOSULFATE REDUCTASE"/>
    <property type="match status" value="1"/>
</dbReference>
<dbReference type="RefSeq" id="WP_011824942.1">
    <property type="nucleotide sequence ID" value="NC_008820.1"/>
</dbReference>
<dbReference type="SUPFAM" id="SSF52402">
    <property type="entry name" value="Adenine nucleotide alpha hydrolases-like"/>
    <property type="match status" value="1"/>
</dbReference>
<dbReference type="EMBL" id="CP000554">
    <property type="protein sequence ID" value="ABM77014.1"/>
    <property type="molecule type" value="Genomic_DNA"/>
</dbReference>
<dbReference type="NCBIfam" id="TIGR00434">
    <property type="entry name" value="cysH"/>
    <property type="match status" value="1"/>
</dbReference>
<keyword evidence="3" id="KW-0963">Cytoplasm</keyword>
<sequence length="266" mass="29514">MTDGSINTVTTATSTAAGQSPSVQVASLLEMPLEDARIHLAKLSAQNRLEWALKQFGQGFVLTTSFGIQSAVLLHMLHGLDGGSVVPVVWVDTGYLPAETYFYADQLTRQLGLDLKVVQSSMSPARMEAIYGRLWETGSVKDLETYHRIRKVEPLEQALDDLHVHCWASGVRSDQTDYRRSMAFLDLIRDRLSLRPLLDWTPKEVFYYMQEHQLPQHPLFEKGYSTVGDLHSSAPDGGEASGRETRFGGLKQECGLHLPGVLGEGI</sequence>